<name>T0YXM9_9ZZZZ</name>
<dbReference type="AlphaFoldDB" id="T0YXM9"/>
<reference evidence="2" key="2">
    <citation type="journal article" date="2014" name="ISME J.">
        <title>Microbial stratification in low pH oxic and suboxic macroscopic growths along an acid mine drainage.</title>
        <authorList>
            <person name="Mendez-Garcia C."/>
            <person name="Mesa V."/>
            <person name="Sprenger R.R."/>
            <person name="Richter M."/>
            <person name="Diez M.S."/>
            <person name="Solano J."/>
            <person name="Bargiela R."/>
            <person name="Golyshina O.V."/>
            <person name="Manteca A."/>
            <person name="Ramos J.L."/>
            <person name="Gallego J.R."/>
            <person name="Llorente I."/>
            <person name="Martins Dos Santos V.A."/>
            <person name="Jensen O.N."/>
            <person name="Pelaez A.I."/>
            <person name="Sanchez J."/>
            <person name="Ferrer M."/>
        </authorList>
    </citation>
    <scope>NUCLEOTIDE SEQUENCE</scope>
</reference>
<dbReference type="GO" id="GO:0051603">
    <property type="term" value="P:proteolysis involved in protein catabolic process"/>
    <property type="evidence" value="ECO:0007669"/>
    <property type="project" value="InterPro"/>
</dbReference>
<protein>
    <submittedName>
        <fullName evidence="2">Proteasome, alpha and beta subunits</fullName>
        <ecNumber evidence="2">3.4.25.-</ecNumber>
    </submittedName>
</protein>
<dbReference type="GO" id="GO:0016787">
    <property type="term" value="F:hydrolase activity"/>
    <property type="evidence" value="ECO:0007669"/>
    <property type="project" value="UniProtKB-KW"/>
</dbReference>
<dbReference type="InterPro" id="IPR001353">
    <property type="entry name" value="Proteasome_sua/b"/>
</dbReference>
<gene>
    <name evidence="2" type="ORF">B2A_12058</name>
</gene>
<sequence>MVYDETESVETVAREISEEMQMATQYGGLRPYAISLLIGGLDTDYRLYEVEPGASFSGYKADAIGIGKKVAEEVLVKEYREGMKLNDAINLGVGILKKINEKKLSPENLDISTVTKAKGYKQFDIKDINSYL</sequence>
<proteinExistence type="predicted"/>
<dbReference type="Gene3D" id="3.60.20.10">
    <property type="entry name" value="Glutamine Phosphoribosylpyrophosphate, subunit 1, domain 1"/>
    <property type="match status" value="1"/>
</dbReference>
<keyword evidence="1 2" id="KW-0647">Proteasome</keyword>
<dbReference type="InterPro" id="IPR050115">
    <property type="entry name" value="Proteasome_alpha"/>
</dbReference>
<dbReference type="PANTHER" id="PTHR11599">
    <property type="entry name" value="PROTEASOME SUBUNIT ALPHA/BETA"/>
    <property type="match status" value="1"/>
</dbReference>
<dbReference type="EC" id="3.4.25.-" evidence="2"/>
<comment type="caution">
    <text evidence="2">The sequence shown here is derived from an EMBL/GenBank/DDBJ whole genome shotgun (WGS) entry which is preliminary data.</text>
</comment>
<dbReference type="EMBL" id="AUZZ01008699">
    <property type="protein sequence ID" value="EQD36702.1"/>
    <property type="molecule type" value="Genomic_DNA"/>
</dbReference>
<dbReference type="GO" id="GO:0005839">
    <property type="term" value="C:proteasome core complex"/>
    <property type="evidence" value="ECO:0007669"/>
    <property type="project" value="InterPro"/>
</dbReference>
<evidence type="ECO:0000256" key="1">
    <source>
        <dbReference type="ARBA" id="ARBA00022942"/>
    </source>
</evidence>
<organism evidence="2">
    <name type="scientific">mine drainage metagenome</name>
    <dbReference type="NCBI Taxonomy" id="410659"/>
    <lineage>
        <taxon>unclassified sequences</taxon>
        <taxon>metagenomes</taxon>
        <taxon>ecological metagenomes</taxon>
    </lineage>
</organism>
<keyword evidence="2" id="KW-0378">Hydrolase</keyword>
<dbReference type="InterPro" id="IPR029055">
    <property type="entry name" value="Ntn_hydrolases_N"/>
</dbReference>
<accession>T0YXM9</accession>
<dbReference type="Pfam" id="PF00227">
    <property type="entry name" value="Proteasome"/>
    <property type="match status" value="1"/>
</dbReference>
<dbReference type="SUPFAM" id="SSF56235">
    <property type="entry name" value="N-terminal nucleophile aminohydrolases (Ntn hydrolases)"/>
    <property type="match status" value="1"/>
</dbReference>
<reference evidence="2" key="1">
    <citation type="submission" date="2013-08" db="EMBL/GenBank/DDBJ databases">
        <authorList>
            <person name="Mendez C."/>
            <person name="Richter M."/>
            <person name="Ferrer M."/>
            <person name="Sanchez J."/>
        </authorList>
    </citation>
    <scope>NUCLEOTIDE SEQUENCE</scope>
</reference>
<evidence type="ECO:0000313" key="2">
    <source>
        <dbReference type="EMBL" id="EQD36702.1"/>
    </source>
</evidence>